<organism evidence="1 2">
    <name type="scientific">Coprinellus micaceus</name>
    <name type="common">Glistening ink-cap mushroom</name>
    <name type="synonym">Coprinus micaceus</name>
    <dbReference type="NCBI Taxonomy" id="71717"/>
    <lineage>
        <taxon>Eukaryota</taxon>
        <taxon>Fungi</taxon>
        <taxon>Dikarya</taxon>
        <taxon>Basidiomycota</taxon>
        <taxon>Agaricomycotina</taxon>
        <taxon>Agaricomycetes</taxon>
        <taxon>Agaricomycetidae</taxon>
        <taxon>Agaricales</taxon>
        <taxon>Agaricineae</taxon>
        <taxon>Psathyrellaceae</taxon>
        <taxon>Coprinellus</taxon>
    </lineage>
</organism>
<protein>
    <submittedName>
        <fullName evidence="1">Uncharacterized protein</fullName>
    </submittedName>
</protein>
<proteinExistence type="predicted"/>
<dbReference type="AlphaFoldDB" id="A0A4Y7T9P3"/>
<accession>A0A4Y7T9P3</accession>
<gene>
    <name evidence="1" type="ORF">FA13DRAFT_1814305</name>
</gene>
<keyword evidence="2" id="KW-1185">Reference proteome</keyword>
<evidence type="ECO:0000313" key="2">
    <source>
        <dbReference type="Proteomes" id="UP000298030"/>
    </source>
</evidence>
<sequence>MPHTLPLQNQFPGHRDITLQKRQVRNFYVQFFCSPLYALIPHLDDFVTWPHFFARKSPIIFPGAPSYFGTSNAMDRIYTVFTAGDVYLEKDPACLQRIVGFVLWGWTQDMEAPVGERETADEYEERVLSRMKVMVRCVQQPVIKDVLLESISLRDDRFHKRLVQSFFLRCQDWTTAHQLQYLEDPRKVEHIVFRMMIEVAVVLSTNGGCLRYLRKFQFPVFVMDLAIKFCHSREARPSRQLTLPVNIAAFFLDRLLGTTYDAVRLVPALLDVGLLQVLFDDLFSHLQGREAAYEWEGAQDKSTPLEMLSRNSHPAGGWCSATCRWISASGDN</sequence>
<reference evidence="1 2" key="1">
    <citation type="journal article" date="2019" name="Nat. Ecol. Evol.">
        <title>Megaphylogeny resolves global patterns of mushroom evolution.</title>
        <authorList>
            <person name="Varga T."/>
            <person name="Krizsan K."/>
            <person name="Foldi C."/>
            <person name="Dima B."/>
            <person name="Sanchez-Garcia M."/>
            <person name="Sanchez-Ramirez S."/>
            <person name="Szollosi G.J."/>
            <person name="Szarkandi J.G."/>
            <person name="Papp V."/>
            <person name="Albert L."/>
            <person name="Andreopoulos W."/>
            <person name="Angelini C."/>
            <person name="Antonin V."/>
            <person name="Barry K.W."/>
            <person name="Bougher N.L."/>
            <person name="Buchanan P."/>
            <person name="Buyck B."/>
            <person name="Bense V."/>
            <person name="Catcheside P."/>
            <person name="Chovatia M."/>
            <person name="Cooper J."/>
            <person name="Damon W."/>
            <person name="Desjardin D."/>
            <person name="Finy P."/>
            <person name="Geml J."/>
            <person name="Haridas S."/>
            <person name="Hughes K."/>
            <person name="Justo A."/>
            <person name="Karasinski D."/>
            <person name="Kautmanova I."/>
            <person name="Kiss B."/>
            <person name="Kocsube S."/>
            <person name="Kotiranta H."/>
            <person name="LaButti K.M."/>
            <person name="Lechner B.E."/>
            <person name="Liimatainen K."/>
            <person name="Lipzen A."/>
            <person name="Lukacs Z."/>
            <person name="Mihaltcheva S."/>
            <person name="Morgado L.N."/>
            <person name="Niskanen T."/>
            <person name="Noordeloos M.E."/>
            <person name="Ohm R.A."/>
            <person name="Ortiz-Santana B."/>
            <person name="Ovrebo C."/>
            <person name="Racz N."/>
            <person name="Riley R."/>
            <person name="Savchenko A."/>
            <person name="Shiryaev A."/>
            <person name="Soop K."/>
            <person name="Spirin V."/>
            <person name="Szebenyi C."/>
            <person name="Tomsovsky M."/>
            <person name="Tulloss R.E."/>
            <person name="Uehling J."/>
            <person name="Grigoriev I.V."/>
            <person name="Vagvolgyi C."/>
            <person name="Papp T."/>
            <person name="Martin F.M."/>
            <person name="Miettinen O."/>
            <person name="Hibbett D.S."/>
            <person name="Nagy L.G."/>
        </authorList>
    </citation>
    <scope>NUCLEOTIDE SEQUENCE [LARGE SCALE GENOMIC DNA]</scope>
    <source>
        <strain evidence="1 2">FP101781</strain>
    </source>
</reference>
<dbReference type="Proteomes" id="UP000298030">
    <property type="component" value="Unassembled WGS sequence"/>
</dbReference>
<name>A0A4Y7T9P3_COPMI</name>
<dbReference type="EMBL" id="QPFP01000021">
    <property type="protein sequence ID" value="TEB30883.1"/>
    <property type="molecule type" value="Genomic_DNA"/>
</dbReference>
<comment type="caution">
    <text evidence="1">The sequence shown here is derived from an EMBL/GenBank/DDBJ whole genome shotgun (WGS) entry which is preliminary data.</text>
</comment>
<evidence type="ECO:0000313" key="1">
    <source>
        <dbReference type="EMBL" id="TEB30883.1"/>
    </source>
</evidence>